<dbReference type="InterPro" id="IPR050696">
    <property type="entry name" value="FtsA/MreB"/>
</dbReference>
<dbReference type="RefSeq" id="WP_145354151.1">
    <property type="nucleotide sequence ID" value="NZ_CP036262.1"/>
</dbReference>
<dbReference type="PANTHER" id="PTHR32432:SF3">
    <property type="entry name" value="ETHANOLAMINE UTILIZATION PROTEIN EUTJ"/>
    <property type="match status" value="1"/>
</dbReference>
<gene>
    <name evidence="1" type="ORF">FF011L_47370</name>
</gene>
<organism evidence="1 2">
    <name type="scientific">Roseimaritima multifibrata</name>
    <dbReference type="NCBI Taxonomy" id="1930274"/>
    <lineage>
        <taxon>Bacteria</taxon>
        <taxon>Pseudomonadati</taxon>
        <taxon>Planctomycetota</taxon>
        <taxon>Planctomycetia</taxon>
        <taxon>Pirellulales</taxon>
        <taxon>Pirellulaceae</taxon>
        <taxon>Roseimaritima</taxon>
    </lineage>
</organism>
<dbReference type="Gene3D" id="3.30.1490.300">
    <property type="match status" value="1"/>
</dbReference>
<dbReference type="KEGG" id="rml:FF011L_47370"/>
<evidence type="ECO:0000313" key="2">
    <source>
        <dbReference type="Proteomes" id="UP000320672"/>
    </source>
</evidence>
<dbReference type="Proteomes" id="UP000320672">
    <property type="component" value="Chromosome"/>
</dbReference>
<name>A0A517MM15_9BACT</name>
<sequence>MIRMPASTAENLRTFVAQNIRSHWNGSKDGLIGVEIRARSISIAQLRRDGENRSLRAHWEIPLSPPRTESPAEFLSQAMEDFRQHWAPLKQMFGGNRVAVTLPHESIPFRILSVPTGSFADMQTEVQQELTQEPELGSNFAFAAWPIHHGTEGSTEMAAVAVPTSSAHEIVHSLLECGLECHQLDALPSALARLVATAQAHDSAFTSATPSAILHLGWNSSHLYCYQNERIGFGRALSRCGLRQVYQTIENQWQLNEQETDLLLTEFGFTKTASNPQSDNYLQRILEPNLNRLHDEILRTLKYVERQYPTQRPHVLWACGEGSKTLGLTEPLNQRLQIPVQKLPAYCPLGPDNFASSAVAQSLSAIEWEPE</sequence>
<reference evidence="1 2" key="1">
    <citation type="submission" date="2019-02" db="EMBL/GenBank/DDBJ databases">
        <title>Deep-cultivation of Planctomycetes and their phenomic and genomic characterization uncovers novel biology.</title>
        <authorList>
            <person name="Wiegand S."/>
            <person name="Jogler M."/>
            <person name="Boedeker C."/>
            <person name="Pinto D."/>
            <person name="Vollmers J."/>
            <person name="Rivas-Marin E."/>
            <person name="Kohn T."/>
            <person name="Peeters S.H."/>
            <person name="Heuer A."/>
            <person name="Rast P."/>
            <person name="Oberbeckmann S."/>
            <person name="Bunk B."/>
            <person name="Jeske O."/>
            <person name="Meyerdierks A."/>
            <person name="Storesund J.E."/>
            <person name="Kallscheuer N."/>
            <person name="Luecker S."/>
            <person name="Lage O.M."/>
            <person name="Pohl T."/>
            <person name="Merkel B.J."/>
            <person name="Hornburger P."/>
            <person name="Mueller R.-W."/>
            <person name="Bruemmer F."/>
            <person name="Labrenz M."/>
            <person name="Spormann A.M."/>
            <person name="Op den Camp H."/>
            <person name="Overmann J."/>
            <person name="Amann R."/>
            <person name="Jetten M.S.M."/>
            <person name="Mascher T."/>
            <person name="Medema M.H."/>
            <person name="Devos D.P."/>
            <person name="Kaster A.-K."/>
            <person name="Ovreas L."/>
            <person name="Rohde M."/>
            <person name="Galperin M.Y."/>
            <person name="Jogler C."/>
        </authorList>
    </citation>
    <scope>NUCLEOTIDE SEQUENCE [LARGE SCALE GENOMIC DNA]</scope>
    <source>
        <strain evidence="1 2">FF011L</strain>
    </source>
</reference>
<dbReference type="OrthoDB" id="9773403at2"/>
<dbReference type="EMBL" id="CP036262">
    <property type="protein sequence ID" value="QDS95935.1"/>
    <property type="molecule type" value="Genomic_DNA"/>
</dbReference>
<protein>
    <submittedName>
        <fullName evidence="1">Competence protein A</fullName>
    </submittedName>
</protein>
<accession>A0A517MM15</accession>
<proteinExistence type="predicted"/>
<dbReference type="AlphaFoldDB" id="A0A517MM15"/>
<evidence type="ECO:0000313" key="1">
    <source>
        <dbReference type="EMBL" id="QDS95935.1"/>
    </source>
</evidence>
<keyword evidence="2" id="KW-1185">Reference proteome</keyword>
<dbReference type="Gene3D" id="3.30.420.40">
    <property type="match status" value="2"/>
</dbReference>
<dbReference type="PANTHER" id="PTHR32432">
    <property type="entry name" value="CELL DIVISION PROTEIN FTSA-RELATED"/>
    <property type="match status" value="1"/>
</dbReference>